<protein>
    <recommendedName>
        <fullName evidence="3">F-box domain-containing protein</fullName>
    </recommendedName>
</protein>
<evidence type="ECO:0008006" key="3">
    <source>
        <dbReference type="Google" id="ProtNLM"/>
    </source>
</evidence>
<proteinExistence type="predicted"/>
<sequence length="302" mass="34263">MTLTPPLPCSALQPPAATFARLFPVCHIIFDQLVLEDPRQYCTLSKSTYKVAIRLLSRKLTITNNNYQKVLPGLASKSGRERLALIHFEHLTLATTNLELLKALQLETDYPVFTRVSQLEFVEKFPWSRLGDIHLELGRENIEDILARHIPAKVFIINIRNPITQGYGYGPALDRISMLLAAFVRARGSCSSQGLPVVFELCIRCKHSVAGWSERRAKAEIRAPRMGRMDEIVLRKWVSLMIVSESKEVLRENFEAYTIPLASDYPANTDMDTKHRILTTFKAYVQISIALRCTFSFSAPLL</sequence>
<evidence type="ECO:0000313" key="2">
    <source>
        <dbReference type="Proteomes" id="UP001432216"/>
    </source>
</evidence>
<evidence type="ECO:0000313" key="1">
    <source>
        <dbReference type="EMBL" id="WVO25244.1"/>
    </source>
</evidence>
<dbReference type="GeneID" id="89993403"/>
<dbReference type="RefSeq" id="XP_064724483.1">
    <property type="nucleotide sequence ID" value="XM_064868411.1"/>
</dbReference>
<dbReference type="Pfam" id="PF12586">
    <property type="entry name" value="DUF3760"/>
    <property type="match status" value="1"/>
</dbReference>
<dbReference type="Proteomes" id="UP001432216">
    <property type="component" value="Chromosome 14"/>
</dbReference>
<dbReference type="InterPro" id="IPR022235">
    <property type="entry name" value="DUF3760"/>
</dbReference>
<dbReference type="EMBL" id="CP143819">
    <property type="protein sequence ID" value="WVO25244.1"/>
    <property type="molecule type" value="Genomic_DNA"/>
</dbReference>
<keyword evidence="2" id="KW-1185">Reference proteome</keyword>
<gene>
    <name evidence="1" type="ORF">IAS62_006635</name>
</gene>
<organism evidence="1 2">
    <name type="scientific">Cryptococcus decagattii</name>
    <dbReference type="NCBI Taxonomy" id="1859122"/>
    <lineage>
        <taxon>Eukaryota</taxon>
        <taxon>Fungi</taxon>
        <taxon>Dikarya</taxon>
        <taxon>Basidiomycota</taxon>
        <taxon>Agaricomycotina</taxon>
        <taxon>Tremellomycetes</taxon>
        <taxon>Tremellales</taxon>
        <taxon>Cryptococcaceae</taxon>
        <taxon>Cryptococcus</taxon>
        <taxon>Cryptococcus gattii species complex</taxon>
    </lineage>
</organism>
<name>A0ABZ2B572_9TREE</name>
<reference evidence="1 2" key="1">
    <citation type="submission" date="2024-01" db="EMBL/GenBank/DDBJ databases">
        <title>Comparative genomics of Cryptococcus and Kwoniella reveals pathogenesis evolution and contrasting modes of karyotype evolution via chromosome fusion or intercentromeric recombination.</title>
        <authorList>
            <person name="Coelho M.A."/>
            <person name="David-Palma M."/>
            <person name="Shea T."/>
            <person name="Bowers K."/>
            <person name="McGinley-Smith S."/>
            <person name="Mohammad A.W."/>
            <person name="Gnirke A."/>
            <person name="Yurkov A.M."/>
            <person name="Nowrousian M."/>
            <person name="Sun S."/>
            <person name="Cuomo C.A."/>
            <person name="Heitman J."/>
        </authorList>
    </citation>
    <scope>NUCLEOTIDE SEQUENCE [LARGE SCALE GENOMIC DNA]</scope>
    <source>
        <strain evidence="1 2">7685027</strain>
    </source>
</reference>
<accession>A0ABZ2B572</accession>